<gene>
    <name evidence="2" type="ORF">TELCIR_22681</name>
</gene>
<dbReference type="AlphaFoldDB" id="A0A2G9TDI1"/>
<feature type="compositionally biased region" description="Basic and acidic residues" evidence="1">
    <location>
        <begin position="1"/>
        <end position="23"/>
    </location>
</feature>
<feature type="region of interest" description="Disordered" evidence="1">
    <location>
        <begin position="1"/>
        <end position="69"/>
    </location>
</feature>
<evidence type="ECO:0000256" key="1">
    <source>
        <dbReference type="SAM" id="MobiDB-lite"/>
    </source>
</evidence>
<organism evidence="2 3">
    <name type="scientific">Teladorsagia circumcincta</name>
    <name type="common">Brown stomach worm</name>
    <name type="synonym">Ostertagia circumcincta</name>
    <dbReference type="NCBI Taxonomy" id="45464"/>
    <lineage>
        <taxon>Eukaryota</taxon>
        <taxon>Metazoa</taxon>
        <taxon>Ecdysozoa</taxon>
        <taxon>Nematoda</taxon>
        <taxon>Chromadorea</taxon>
        <taxon>Rhabditida</taxon>
        <taxon>Rhabditina</taxon>
        <taxon>Rhabditomorpha</taxon>
        <taxon>Strongyloidea</taxon>
        <taxon>Trichostrongylidae</taxon>
        <taxon>Teladorsagia</taxon>
    </lineage>
</organism>
<name>A0A2G9TDI1_TELCI</name>
<dbReference type="Proteomes" id="UP000230423">
    <property type="component" value="Unassembled WGS sequence"/>
</dbReference>
<dbReference type="EMBL" id="KZ383577">
    <property type="protein sequence ID" value="PIO55928.1"/>
    <property type="molecule type" value="Genomic_DNA"/>
</dbReference>
<feature type="non-terminal residue" evidence="2">
    <location>
        <position position="69"/>
    </location>
</feature>
<keyword evidence="3" id="KW-1185">Reference proteome</keyword>
<reference evidence="2 3" key="1">
    <citation type="submission" date="2015-09" db="EMBL/GenBank/DDBJ databases">
        <title>Draft genome of the parasitic nematode Teladorsagia circumcincta isolate WARC Sus (inbred).</title>
        <authorList>
            <person name="Mitreva M."/>
        </authorList>
    </citation>
    <scope>NUCLEOTIDE SEQUENCE [LARGE SCALE GENOMIC DNA]</scope>
    <source>
        <strain evidence="2 3">S</strain>
    </source>
</reference>
<accession>A0A2G9TDI1</accession>
<protein>
    <submittedName>
        <fullName evidence="2">Uncharacterized protein</fullName>
    </submittedName>
</protein>
<evidence type="ECO:0000313" key="2">
    <source>
        <dbReference type="EMBL" id="PIO55928.1"/>
    </source>
</evidence>
<evidence type="ECO:0000313" key="3">
    <source>
        <dbReference type="Proteomes" id="UP000230423"/>
    </source>
</evidence>
<sequence>MDTCDDGTHESDFSKQLKEELSKSPRKFGGPVNGFVSVSSGKESASAAQSAPNSLSEITNEGDALWADK</sequence>
<proteinExistence type="predicted"/>
<feature type="compositionally biased region" description="Polar residues" evidence="1">
    <location>
        <begin position="36"/>
        <end position="59"/>
    </location>
</feature>